<dbReference type="GO" id="GO:0005829">
    <property type="term" value="C:cytosol"/>
    <property type="evidence" value="ECO:0007669"/>
    <property type="project" value="TreeGrafter"/>
</dbReference>
<dbReference type="GO" id="GO:0003700">
    <property type="term" value="F:DNA-binding transcription factor activity"/>
    <property type="evidence" value="ECO:0007669"/>
    <property type="project" value="InterPro"/>
</dbReference>
<dbReference type="EMBL" id="WUMV01000002">
    <property type="protein sequence ID" value="MXN64178.1"/>
    <property type="molecule type" value="Genomic_DNA"/>
</dbReference>
<keyword evidence="6" id="KW-1185">Reference proteome</keyword>
<feature type="domain" description="HTH araC/xylS-type" evidence="4">
    <location>
        <begin position="10"/>
        <end position="108"/>
    </location>
</feature>
<evidence type="ECO:0000259" key="4">
    <source>
        <dbReference type="PROSITE" id="PS01124"/>
    </source>
</evidence>
<sequence length="133" mass="14877">MIANPRPSRQAIRAAIAGLLPNGDASVHRTARKLGLSARSLQRYLAETGTSHSELVSDVRIKRACHLLAKSNRRICDIATRLGFANASSFSRAFMRQMNMQPRAYRYQQKSGRQCDCANRTPVRKLPARPRAD</sequence>
<evidence type="ECO:0000313" key="6">
    <source>
        <dbReference type="Proteomes" id="UP000433101"/>
    </source>
</evidence>
<dbReference type="PANTHER" id="PTHR47894">
    <property type="entry name" value="HTH-TYPE TRANSCRIPTIONAL REGULATOR GADX"/>
    <property type="match status" value="1"/>
</dbReference>
<dbReference type="GO" id="GO:0000976">
    <property type="term" value="F:transcription cis-regulatory region binding"/>
    <property type="evidence" value="ECO:0007669"/>
    <property type="project" value="TreeGrafter"/>
</dbReference>
<dbReference type="Pfam" id="PF12833">
    <property type="entry name" value="HTH_18"/>
    <property type="match status" value="1"/>
</dbReference>
<dbReference type="InterPro" id="IPR020449">
    <property type="entry name" value="Tscrpt_reg_AraC-type_HTH"/>
</dbReference>
<accession>A0A7X3LSA7</accession>
<evidence type="ECO:0000313" key="5">
    <source>
        <dbReference type="EMBL" id="MXN64178.1"/>
    </source>
</evidence>
<protein>
    <submittedName>
        <fullName evidence="5">Helix-turn-helix domain-containing protein</fullName>
    </submittedName>
</protein>
<dbReference type="SUPFAM" id="SSF46689">
    <property type="entry name" value="Homeodomain-like"/>
    <property type="match status" value="1"/>
</dbReference>
<keyword evidence="3" id="KW-0804">Transcription</keyword>
<comment type="caution">
    <text evidence="5">The sequence shown here is derived from an EMBL/GenBank/DDBJ whole genome shotgun (WGS) entry which is preliminary data.</text>
</comment>
<dbReference type="InterPro" id="IPR018060">
    <property type="entry name" value="HTH_AraC"/>
</dbReference>
<organism evidence="5 6">
    <name type="scientific">Stappia sediminis</name>
    <dbReference type="NCBI Taxonomy" id="2692190"/>
    <lineage>
        <taxon>Bacteria</taxon>
        <taxon>Pseudomonadati</taxon>
        <taxon>Pseudomonadota</taxon>
        <taxon>Alphaproteobacteria</taxon>
        <taxon>Hyphomicrobiales</taxon>
        <taxon>Stappiaceae</taxon>
        <taxon>Stappia</taxon>
    </lineage>
</organism>
<name>A0A7X3LSA7_9HYPH</name>
<evidence type="ECO:0000256" key="2">
    <source>
        <dbReference type="ARBA" id="ARBA00023125"/>
    </source>
</evidence>
<dbReference type="PRINTS" id="PR00032">
    <property type="entry name" value="HTHARAC"/>
</dbReference>
<dbReference type="Proteomes" id="UP000433101">
    <property type="component" value="Unassembled WGS sequence"/>
</dbReference>
<keyword evidence="2" id="KW-0238">DNA-binding</keyword>
<keyword evidence="1" id="KW-0805">Transcription regulation</keyword>
<gene>
    <name evidence="5" type="ORF">GR183_04625</name>
</gene>
<evidence type="ECO:0000256" key="3">
    <source>
        <dbReference type="ARBA" id="ARBA00023163"/>
    </source>
</evidence>
<dbReference type="PROSITE" id="PS01124">
    <property type="entry name" value="HTH_ARAC_FAMILY_2"/>
    <property type="match status" value="1"/>
</dbReference>
<dbReference type="SMART" id="SM00342">
    <property type="entry name" value="HTH_ARAC"/>
    <property type="match status" value="1"/>
</dbReference>
<dbReference type="InterPro" id="IPR009057">
    <property type="entry name" value="Homeodomain-like_sf"/>
</dbReference>
<reference evidence="5 6" key="1">
    <citation type="submission" date="2019-12" db="EMBL/GenBank/DDBJ databases">
        <authorList>
            <person name="Li M."/>
        </authorList>
    </citation>
    <scope>NUCLEOTIDE SEQUENCE [LARGE SCALE GENOMIC DNA]</scope>
    <source>
        <strain evidence="5 6">GBMRC 2046</strain>
    </source>
</reference>
<dbReference type="Gene3D" id="1.10.10.60">
    <property type="entry name" value="Homeodomain-like"/>
    <property type="match status" value="1"/>
</dbReference>
<dbReference type="RefSeq" id="WP_160774430.1">
    <property type="nucleotide sequence ID" value="NZ_WUMV01000002.1"/>
</dbReference>
<proteinExistence type="predicted"/>
<dbReference type="PANTHER" id="PTHR47894:SF4">
    <property type="entry name" value="HTH-TYPE TRANSCRIPTIONAL REGULATOR GADX"/>
    <property type="match status" value="1"/>
</dbReference>
<dbReference type="AlphaFoldDB" id="A0A7X3LSA7"/>
<evidence type="ECO:0000256" key="1">
    <source>
        <dbReference type="ARBA" id="ARBA00023015"/>
    </source>
</evidence>